<dbReference type="CDD" id="cd16913">
    <property type="entry name" value="YkuD_like"/>
    <property type="match status" value="1"/>
</dbReference>
<evidence type="ECO:0000256" key="4">
    <source>
        <dbReference type="ARBA" id="ARBA00022679"/>
    </source>
</evidence>
<dbReference type="GO" id="GO:0016757">
    <property type="term" value="F:glycosyltransferase activity"/>
    <property type="evidence" value="ECO:0007669"/>
    <property type="project" value="UniProtKB-KW"/>
</dbReference>
<feature type="active site" description="Proton donor/acceptor" evidence="9">
    <location>
        <position position="250"/>
    </location>
</feature>
<evidence type="ECO:0000313" key="12">
    <source>
        <dbReference type="EMBL" id="NDV86099.1"/>
    </source>
</evidence>
<dbReference type="PANTHER" id="PTHR30582">
    <property type="entry name" value="L,D-TRANSPEPTIDASE"/>
    <property type="match status" value="1"/>
</dbReference>
<evidence type="ECO:0000256" key="9">
    <source>
        <dbReference type="PROSITE-ProRule" id="PRU01373"/>
    </source>
</evidence>
<feature type="domain" description="L,D-TPase catalytic" evidence="11">
    <location>
        <begin position="157"/>
        <end position="290"/>
    </location>
</feature>
<dbReference type="GO" id="GO:0018104">
    <property type="term" value="P:peptidoglycan-protein cross-linking"/>
    <property type="evidence" value="ECO:0007669"/>
    <property type="project" value="TreeGrafter"/>
</dbReference>
<evidence type="ECO:0000259" key="11">
    <source>
        <dbReference type="PROSITE" id="PS52029"/>
    </source>
</evidence>
<dbReference type="GO" id="GO:0008360">
    <property type="term" value="P:regulation of cell shape"/>
    <property type="evidence" value="ECO:0007669"/>
    <property type="project" value="UniProtKB-UniRule"/>
</dbReference>
<dbReference type="RefSeq" id="WP_163042841.1">
    <property type="nucleotide sequence ID" value="NZ_JAAAMJ010000002.1"/>
</dbReference>
<dbReference type="InterPro" id="IPR005490">
    <property type="entry name" value="LD_TPept_cat_dom"/>
</dbReference>
<evidence type="ECO:0000256" key="10">
    <source>
        <dbReference type="SAM" id="SignalP"/>
    </source>
</evidence>
<comment type="pathway">
    <text evidence="1 9">Cell wall biogenesis; peptidoglycan biosynthesis.</text>
</comment>
<evidence type="ECO:0000256" key="5">
    <source>
        <dbReference type="ARBA" id="ARBA00022801"/>
    </source>
</evidence>
<keyword evidence="10" id="KW-0732">Signal</keyword>
<dbReference type="PROSITE" id="PS52029">
    <property type="entry name" value="LD_TPASE"/>
    <property type="match status" value="1"/>
</dbReference>
<dbReference type="Gene3D" id="2.40.440.10">
    <property type="entry name" value="L,D-transpeptidase catalytic domain-like"/>
    <property type="match status" value="1"/>
</dbReference>
<proteinExistence type="inferred from homology"/>
<keyword evidence="4" id="KW-0808">Transferase</keyword>
<dbReference type="GO" id="GO:0071972">
    <property type="term" value="F:peptidoglycan L,D-transpeptidase activity"/>
    <property type="evidence" value="ECO:0007669"/>
    <property type="project" value="TreeGrafter"/>
</dbReference>
<gene>
    <name evidence="12" type="ORF">GTW51_05215</name>
</gene>
<sequence length="290" mass="31766">MRRIFSLIAVTALAAVIGHPATGFAQQRGVEVSPALRGEWILQLSPGSGVVPGYRRPHMNSPTNNLSGAVLGTRPVAVGRARPVLREHPAGARRVVRYPAPAAADPRHTRGVVRRGFHPGEPQQVAMQRPRQMVPQHHVDPIYLPQDVAYRGKEAPGTIVVDTGSKFLYHVGKGGTARRYGVGVGKPGFAWKGRHPVTRKAEWPGWTPPKEMIARERRNGRILPAHMKGGEANPLGARALYLGSTLYRIHGTNQPWTIGQSVSSGCIRMRNQDVMELYERVTIGTKVVVR</sequence>
<dbReference type="Proteomes" id="UP000476332">
    <property type="component" value="Unassembled WGS sequence"/>
</dbReference>
<dbReference type="InterPro" id="IPR038063">
    <property type="entry name" value="Transpep_catalytic_dom"/>
</dbReference>
<evidence type="ECO:0000256" key="6">
    <source>
        <dbReference type="ARBA" id="ARBA00022960"/>
    </source>
</evidence>
<comment type="caution">
    <text evidence="12">The sequence shown here is derived from an EMBL/GenBank/DDBJ whole genome shotgun (WGS) entry which is preliminary data.</text>
</comment>
<reference evidence="12 13" key="1">
    <citation type="submission" date="2020-01" db="EMBL/GenBank/DDBJ databases">
        <title>Genomes of bacteria type strains.</title>
        <authorList>
            <person name="Chen J."/>
            <person name="Zhu S."/>
            <person name="Chen J."/>
        </authorList>
    </citation>
    <scope>NUCLEOTIDE SEQUENCE [LARGE SCALE GENOMIC DNA]</scope>
    <source>
        <strain evidence="12 13">KCTC 52919</strain>
    </source>
</reference>
<keyword evidence="3" id="KW-0328">Glycosyltransferase</keyword>
<dbReference type="SUPFAM" id="SSF141523">
    <property type="entry name" value="L,D-transpeptidase catalytic domain-like"/>
    <property type="match status" value="1"/>
</dbReference>
<name>A0A6L9ME46_9HYPH</name>
<protein>
    <submittedName>
        <fullName evidence="12">L,D-transpeptidase family protein</fullName>
    </submittedName>
</protein>
<dbReference type="InterPro" id="IPR050979">
    <property type="entry name" value="LD-transpeptidase"/>
</dbReference>
<keyword evidence="7 9" id="KW-0573">Peptidoglycan synthesis</keyword>
<keyword evidence="6 9" id="KW-0133">Cell shape</keyword>
<dbReference type="PANTHER" id="PTHR30582:SF24">
    <property type="entry name" value="L,D-TRANSPEPTIDASE ERFK_SRFK-RELATED"/>
    <property type="match status" value="1"/>
</dbReference>
<dbReference type="Pfam" id="PF03734">
    <property type="entry name" value="YkuD"/>
    <property type="match status" value="1"/>
</dbReference>
<evidence type="ECO:0000256" key="8">
    <source>
        <dbReference type="ARBA" id="ARBA00023316"/>
    </source>
</evidence>
<evidence type="ECO:0000313" key="13">
    <source>
        <dbReference type="Proteomes" id="UP000476332"/>
    </source>
</evidence>
<evidence type="ECO:0000256" key="2">
    <source>
        <dbReference type="ARBA" id="ARBA00005992"/>
    </source>
</evidence>
<keyword evidence="13" id="KW-1185">Reference proteome</keyword>
<dbReference type="GO" id="GO:0005576">
    <property type="term" value="C:extracellular region"/>
    <property type="evidence" value="ECO:0007669"/>
    <property type="project" value="TreeGrafter"/>
</dbReference>
<evidence type="ECO:0000256" key="7">
    <source>
        <dbReference type="ARBA" id="ARBA00022984"/>
    </source>
</evidence>
<dbReference type="FunFam" id="2.40.440.10:FF:000002">
    <property type="entry name" value="L,D-transpeptidase ErfK/SrfK"/>
    <property type="match status" value="1"/>
</dbReference>
<comment type="similarity">
    <text evidence="2">Belongs to the YkuD family.</text>
</comment>
<dbReference type="EMBL" id="JAAAMJ010000002">
    <property type="protein sequence ID" value="NDV86099.1"/>
    <property type="molecule type" value="Genomic_DNA"/>
</dbReference>
<dbReference type="AlphaFoldDB" id="A0A6L9ME46"/>
<feature type="signal peptide" evidence="10">
    <location>
        <begin position="1"/>
        <end position="25"/>
    </location>
</feature>
<feature type="active site" description="Nucleophile" evidence="9">
    <location>
        <position position="266"/>
    </location>
</feature>
<evidence type="ECO:0000256" key="3">
    <source>
        <dbReference type="ARBA" id="ARBA00022676"/>
    </source>
</evidence>
<feature type="chain" id="PRO_5027068566" evidence="10">
    <location>
        <begin position="26"/>
        <end position="290"/>
    </location>
</feature>
<keyword evidence="5" id="KW-0378">Hydrolase</keyword>
<dbReference type="GO" id="GO:0071555">
    <property type="term" value="P:cell wall organization"/>
    <property type="evidence" value="ECO:0007669"/>
    <property type="project" value="UniProtKB-UniRule"/>
</dbReference>
<dbReference type="UniPathway" id="UPA00219"/>
<organism evidence="12 13">
    <name type="scientific">Aurantimonas aggregata</name>
    <dbReference type="NCBI Taxonomy" id="2047720"/>
    <lineage>
        <taxon>Bacteria</taxon>
        <taxon>Pseudomonadati</taxon>
        <taxon>Pseudomonadota</taxon>
        <taxon>Alphaproteobacteria</taxon>
        <taxon>Hyphomicrobiales</taxon>
        <taxon>Aurantimonadaceae</taxon>
        <taxon>Aurantimonas</taxon>
    </lineage>
</organism>
<keyword evidence="8 9" id="KW-0961">Cell wall biogenesis/degradation</keyword>
<accession>A0A6L9ME46</accession>
<evidence type="ECO:0000256" key="1">
    <source>
        <dbReference type="ARBA" id="ARBA00004752"/>
    </source>
</evidence>